<keyword evidence="1" id="KW-1133">Transmembrane helix</keyword>
<protein>
    <submittedName>
        <fullName evidence="2">Uncharacterized protein</fullName>
    </submittedName>
</protein>
<keyword evidence="1" id="KW-0472">Membrane</keyword>
<feature type="transmembrane region" description="Helical" evidence="1">
    <location>
        <begin position="322"/>
        <end position="340"/>
    </location>
</feature>
<name>A0A1F5EAT3_9BACT</name>
<gene>
    <name evidence="2" type="ORF">A3A71_00400</name>
</gene>
<dbReference type="Proteomes" id="UP000177481">
    <property type="component" value="Unassembled WGS sequence"/>
</dbReference>
<sequence>MEAKQIRVTYGGWYPRTTIHLREIYDFFLSASSGTKLDSDKLKSYRTSLELRETTRQAGNLEYVKAVTEGGIEIRYYEDGLFTLSILGERIANNGQVLESYYRERFSPALNYLFSLGAPTPKVLANIKTVHPTVISLHSRQSERATEDFVSEHIYESVHAEGVDLYKTEHFFLIVGDKSEELLRELVEMQIFFREFKDQLERYLNIHREIWEEIETIKEQKYFRGQDIESIRSRLDNYQKTINLISSRIKQMGSYVETRKSIAAEVKIEQTLSLLFQYKFEVLLNTLNYIEEIWEMTDNYLTSALEVMNDVQAQSTKSSIDSLRTITTVGVISGLIGYIASTELPRLTAVGVKYLLILLLLTIVLNGLMLYINRRRKYQVAITSTELKL</sequence>
<reference evidence="2 3" key="1">
    <citation type="journal article" date="2016" name="Nat. Commun.">
        <title>Thousands of microbial genomes shed light on interconnected biogeochemical processes in an aquifer system.</title>
        <authorList>
            <person name="Anantharaman K."/>
            <person name="Brown C.T."/>
            <person name="Hug L.A."/>
            <person name="Sharon I."/>
            <person name="Castelle C.J."/>
            <person name="Probst A.J."/>
            <person name="Thomas B.C."/>
            <person name="Singh A."/>
            <person name="Wilkins M.J."/>
            <person name="Karaoz U."/>
            <person name="Brodie E.L."/>
            <person name="Williams K.H."/>
            <person name="Hubbard S.S."/>
            <person name="Banfield J.F."/>
        </authorList>
    </citation>
    <scope>NUCLEOTIDE SEQUENCE [LARGE SCALE GENOMIC DNA]</scope>
</reference>
<feature type="transmembrane region" description="Helical" evidence="1">
    <location>
        <begin position="352"/>
        <end position="372"/>
    </location>
</feature>
<organism evidence="2 3">
    <name type="scientific">Candidatus Berkelbacteria bacterium RIFCSPLOWO2_01_FULL_50_28</name>
    <dbReference type="NCBI Taxonomy" id="1797471"/>
    <lineage>
        <taxon>Bacteria</taxon>
        <taxon>Candidatus Berkelbacteria</taxon>
    </lineage>
</organism>
<keyword evidence="1" id="KW-0812">Transmembrane</keyword>
<proteinExistence type="predicted"/>
<dbReference type="AlphaFoldDB" id="A0A1F5EAT3"/>
<accession>A0A1F5EAT3</accession>
<evidence type="ECO:0000256" key="1">
    <source>
        <dbReference type="SAM" id="Phobius"/>
    </source>
</evidence>
<evidence type="ECO:0000313" key="2">
    <source>
        <dbReference type="EMBL" id="OGD64508.1"/>
    </source>
</evidence>
<comment type="caution">
    <text evidence="2">The sequence shown here is derived from an EMBL/GenBank/DDBJ whole genome shotgun (WGS) entry which is preliminary data.</text>
</comment>
<evidence type="ECO:0000313" key="3">
    <source>
        <dbReference type="Proteomes" id="UP000177481"/>
    </source>
</evidence>
<dbReference type="EMBL" id="MEZX01000002">
    <property type="protein sequence ID" value="OGD64508.1"/>
    <property type="molecule type" value="Genomic_DNA"/>
</dbReference>
<dbReference type="STRING" id="1797471.A3A71_00400"/>